<dbReference type="STRING" id="1077936.SAMN05421545_2978"/>
<dbReference type="RefSeq" id="WP_051017802.1">
    <property type="nucleotide sequence ID" value="NZ_FTNM01000004.1"/>
</dbReference>
<dbReference type="EMBL" id="FTNM01000004">
    <property type="protein sequence ID" value="SIR26001.1"/>
    <property type="molecule type" value="Genomic_DNA"/>
</dbReference>
<dbReference type="Gene3D" id="3.40.630.30">
    <property type="match status" value="1"/>
</dbReference>
<accession>A0A1N6ZGW8</accession>
<dbReference type="Pfam" id="PF00583">
    <property type="entry name" value="Acetyltransf_1"/>
    <property type="match status" value="1"/>
</dbReference>
<keyword evidence="2" id="KW-0012">Acyltransferase</keyword>
<dbReference type="PANTHER" id="PTHR43072">
    <property type="entry name" value="N-ACETYLTRANSFERASE"/>
    <property type="match status" value="1"/>
</dbReference>
<dbReference type="OrthoDB" id="9799096at2"/>
<organism evidence="4 5">
    <name type="scientific">Pontibacter lucknowensis</name>
    <dbReference type="NCBI Taxonomy" id="1077936"/>
    <lineage>
        <taxon>Bacteria</taxon>
        <taxon>Pseudomonadati</taxon>
        <taxon>Bacteroidota</taxon>
        <taxon>Cytophagia</taxon>
        <taxon>Cytophagales</taxon>
        <taxon>Hymenobacteraceae</taxon>
        <taxon>Pontibacter</taxon>
    </lineage>
</organism>
<dbReference type="AlphaFoldDB" id="A0A1N6ZGW8"/>
<evidence type="ECO:0000259" key="3">
    <source>
        <dbReference type="PROSITE" id="PS51186"/>
    </source>
</evidence>
<sequence length="161" mass="18592">MIQLATMQQGHACDVLRIYGEGLQTGFSTFNTEVPTWEEWDRNHLPHTRIVAIENEEVLGWVALLPVSSRACYRGVAEFSIYIATRHRGRGIADRLMQAMIEESEANGIWTLQSSTFADNTTSLRMQERHGFRQIGYRDRIAQLHGVWRNTILLERRSNLF</sequence>
<dbReference type="PROSITE" id="PS51186">
    <property type="entry name" value="GNAT"/>
    <property type="match status" value="1"/>
</dbReference>
<evidence type="ECO:0000313" key="5">
    <source>
        <dbReference type="Proteomes" id="UP000185924"/>
    </source>
</evidence>
<dbReference type="Proteomes" id="UP000185924">
    <property type="component" value="Unassembled WGS sequence"/>
</dbReference>
<evidence type="ECO:0000256" key="2">
    <source>
        <dbReference type="ARBA" id="ARBA00023315"/>
    </source>
</evidence>
<feature type="domain" description="N-acetyltransferase" evidence="3">
    <location>
        <begin position="2"/>
        <end position="155"/>
    </location>
</feature>
<name>A0A1N6ZGW8_9BACT</name>
<gene>
    <name evidence="4" type="ORF">SAMN05421545_2978</name>
</gene>
<dbReference type="InterPro" id="IPR016181">
    <property type="entry name" value="Acyl_CoA_acyltransferase"/>
</dbReference>
<evidence type="ECO:0000313" key="4">
    <source>
        <dbReference type="EMBL" id="SIR26001.1"/>
    </source>
</evidence>
<dbReference type="GO" id="GO:0016747">
    <property type="term" value="F:acyltransferase activity, transferring groups other than amino-acyl groups"/>
    <property type="evidence" value="ECO:0007669"/>
    <property type="project" value="InterPro"/>
</dbReference>
<dbReference type="SUPFAM" id="SSF55729">
    <property type="entry name" value="Acyl-CoA N-acyltransferases (Nat)"/>
    <property type="match status" value="1"/>
</dbReference>
<reference evidence="5" key="1">
    <citation type="submission" date="2017-01" db="EMBL/GenBank/DDBJ databases">
        <authorList>
            <person name="Varghese N."/>
            <person name="Submissions S."/>
        </authorList>
    </citation>
    <scope>NUCLEOTIDE SEQUENCE [LARGE SCALE GENOMIC DNA]</scope>
    <source>
        <strain evidence="5">DM9</strain>
    </source>
</reference>
<keyword evidence="5" id="KW-1185">Reference proteome</keyword>
<evidence type="ECO:0000256" key="1">
    <source>
        <dbReference type="ARBA" id="ARBA00022679"/>
    </source>
</evidence>
<dbReference type="InterPro" id="IPR000182">
    <property type="entry name" value="GNAT_dom"/>
</dbReference>
<dbReference type="CDD" id="cd04301">
    <property type="entry name" value="NAT_SF"/>
    <property type="match status" value="1"/>
</dbReference>
<proteinExistence type="predicted"/>
<protein>
    <submittedName>
        <fullName evidence="4">Phosphinothricin acetyltransferase</fullName>
    </submittedName>
</protein>
<keyword evidence="1 4" id="KW-0808">Transferase</keyword>
<dbReference type="PANTHER" id="PTHR43072:SF23">
    <property type="entry name" value="UPF0039 PROTEIN C11D3.02C"/>
    <property type="match status" value="1"/>
</dbReference>